<name>A0AAW2RPK5_9LAMI</name>
<reference evidence="1" key="2">
    <citation type="journal article" date="2024" name="Plant">
        <title>Genomic evolution and insights into agronomic trait innovations of Sesamum species.</title>
        <authorList>
            <person name="Miao H."/>
            <person name="Wang L."/>
            <person name="Qu L."/>
            <person name="Liu H."/>
            <person name="Sun Y."/>
            <person name="Le M."/>
            <person name="Wang Q."/>
            <person name="Wei S."/>
            <person name="Zheng Y."/>
            <person name="Lin W."/>
            <person name="Duan Y."/>
            <person name="Cao H."/>
            <person name="Xiong S."/>
            <person name="Wang X."/>
            <person name="Wei L."/>
            <person name="Li C."/>
            <person name="Ma Q."/>
            <person name="Ju M."/>
            <person name="Zhao R."/>
            <person name="Li G."/>
            <person name="Mu C."/>
            <person name="Tian Q."/>
            <person name="Mei H."/>
            <person name="Zhang T."/>
            <person name="Gao T."/>
            <person name="Zhang H."/>
        </authorList>
    </citation>
    <scope>NUCLEOTIDE SEQUENCE</scope>
    <source>
        <strain evidence="1">KEN8</strain>
    </source>
</reference>
<accession>A0AAW2RPK5</accession>
<dbReference type="EMBL" id="JACGWM010000003">
    <property type="protein sequence ID" value="KAL0382017.1"/>
    <property type="molecule type" value="Genomic_DNA"/>
</dbReference>
<dbReference type="PANTHER" id="PTHR48475:SF2">
    <property type="entry name" value="RIBONUCLEASE H"/>
    <property type="match status" value="1"/>
</dbReference>
<evidence type="ECO:0000313" key="1">
    <source>
        <dbReference type="EMBL" id="KAL0382017.1"/>
    </source>
</evidence>
<comment type="caution">
    <text evidence="1">The sequence shown here is derived from an EMBL/GenBank/DDBJ whole genome shotgun (WGS) entry which is preliminary data.</text>
</comment>
<reference evidence="1" key="1">
    <citation type="submission" date="2020-06" db="EMBL/GenBank/DDBJ databases">
        <authorList>
            <person name="Li T."/>
            <person name="Hu X."/>
            <person name="Zhang T."/>
            <person name="Song X."/>
            <person name="Zhang H."/>
            <person name="Dai N."/>
            <person name="Sheng W."/>
            <person name="Hou X."/>
            <person name="Wei L."/>
        </authorList>
    </citation>
    <scope>NUCLEOTIDE SEQUENCE</scope>
    <source>
        <strain evidence="1">KEN8</strain>
        <tissue evidence="1">Leaf</tissue>
    </source>
</reference>
<organism evidence="1">
    <name type="scientific">Sesamum calycinum</name>
    <dbReference type="NCBI Taxonomy" id="2727403"/>
    <lineage>
        <taxon>Eukaryota</taxon>
        <taxon>Viridiplantae</taxon>
        <taxon>Streptophyta</taxon>
        <taxon>Embryophyta</taxon>
        <taxon>Tracheophyta</taxon>
        <taxon>Spermatophyta</taxon>
        <taxon>Magnoliopsida</taxon>
        <taxon>eudicotyledons</taxon>
        <taxon>Gunneridae</taxon>
        <taxon>Pentapetalae</taxon>
        <taxon>asterids</taxon>
        <taxon>lamiids</taxon>
        <taxon>Lamiales</taxon>
        <taxon>Pedaliaceae</taxon>
        <taxon>Sesamum</taxon>
    </lineage>
</organism>
<sequence length="213" mass="24458">MSGPRKAEYVLKEIHEGSCGNHSGGRSLAGKILRQGYFWPFVQNDAMDMHLKTRLDQAKGNWVDELPGVLWAYRTTPRRSTRESPFNLVYGMEAIIPAENGEETLRIQQYEPEINDIGRRVNLDLLGEVRDTTSVRIEAYKRHVAKAYNARVRPKNFQIGDLVWRRSDVQGNIGKLDAKWEGPYRVIEAIGNATYKLENLMGKRSPERGMRRI</sequence>
<dbReference type="PANTHER" id="PTHR48475">
    <property type="entry name" value="RIBONUCLEASE H"/>
    <property type="match status" value="1"/>
</dbReference>
<gene>
    <name evidence="1" type="ORF">Scaly_0489000</name>
</gene>
<evidence type="ECO:0008006" key="2">
    <source>
        <dbReference type="Google" id="ProtNLM"/>
    </source>
</evidence>
<dbReference type="GO" id="GO:0003676">
    <property type="term" value="F:nucleic acid binding"/>
    <property type="evidence" value="ECO:0007669"/>
    <property type="project" value="InterPro"/>
</dbReference>
<proteinExistence type="predicted"/>
<dbReference type="InterPro" id="IPR036397">
    <property type="entry name" value="RNaseH_sf"/>
</dbReference>
<dbReference type="Gene3D" id="3.30.420.10">
    <property type="entry name" value="Ribonuclease H-like superfamily/Ribonuclease H"/>
    <property type="match status" value="1"/>
</dbReference>
<dbReference type="AlphaFoldDB" id="A0AAW2RPK5"/>
<protein>
    <recommendedName>
        <fullName evidence="2">Integrase zinc-binding domain-containing protein</fullName>
    </recommendedName>
</protein>